<feature type="signal peptide" evidence="1">
    <location>
        <begin position="1"/>
        <end position="19"/>
    </location>
</feature>
<reference evidence="3" key="1">
    <citation type="submission" date="2025-08" db="UniProtKB">
        <authorList>
            <consortium name="RefSeq"/>
        </authorList>
    </citation>
    <scope>IDENTIFICATION</scope>
</reference>
<proteinExistence type="predicted"/>
<dbReference type="GeneID" id="106604029"/>
<organism evidence="2 3">
    <name type="scientific">Salmo salar</name>
    <name type="common">Atlantic salmon</name>
    <dbReference type="NCBI Taxonomy" id="8030"/>
    <lineage>
        <taxon>Eukaryota</taxon>
        <taxon>Metazoa</taxon>
        <taxon>Chordata</taxon>
        <taxon>Craniata</taxon>
        <taxon>Vertebrata</taxon>
        <taxon>Euteleostomi</taxon>
        <taxon>Actinopterygii</taxon>
        <taxon>Neopterygii</taxon>
        <taxon>Teleostei</taxon>
        <taxon>Protacanthopterygii</taxon>
        <taxon>Salmoniformes</taxon>
        <taxon>Salmonidae</taxon>
        <taxon>Salmoninae</taxon>
        <taxon>Salmo</taxon>
    </lineage>
</organism>
<accession>A0A1S3RNE0</accession>
<name>A0A1S3RNE0_SALSA</name>
<keyword evidence="2" id="KW-1185">Reference proteome</keyword>
<dbReference type="AlphaFoldDB" id="A0A1S3RNE0"/>
<evidence type="ECO:0000313" key="3">
    <source>
        <dbReference type="RefSeq" id="XP_014053835.2"/>
    </source>
</evidence>
<feature type="chain" id="PRO_5046410425" evidence="1">
    <location>
        <begin position="20"/>
        <end position="426"/>
    </location>
</feature>
<keyword evidence="1" id="KW-0732">Signal</keyword>
<evidence type="ECO:0000256" key="1">
    <source>
        <dbReference type="SAM" id="SignalP"/>
    </source>
</evidence>
<sequence length="426" mass="47346">MSPSQSSLLLLLMVSCSWASHFLGGTMTFNPRGTNPDGTYRVDLRYKTAFHYSICLSDTWWCVSGDCGNETSLVVKGVDQGISEDWCQTEGVMTRHVSINTQTFDLRLDSCCWIDNDNDVYFWRLLTHVDLGVRSDTGTVNRSPQTTVIPLMSVPANCQRDFNLLLFDPDGDMVRCRYAVPTDECYTSSDLPNDFTLRENCTLSFWGNSNTTGTYVVQMVMEDFPTQSISLSYTDGSQSNRTSNNTLCKLPVQFAVRVDPPVTSCMEGLYLPMFLSPTPAQGALLYASADQPLEITVRAQATNSTVSELLVSGPSGITENTTDPGEYLLRWTPTEDEEGGYYPVCFIAQGVNDSSTYHSELRCVIVRVGNTSGDVVVLRTKVSALIPLTDNYIRNMVFQQLREELIRLGLPGDFTLRLLATHDISP</sequence>
<protein>
    <submittedName>
        <fullName evidence="3">Integrin beta-like protein A</fullName>
    </submittedName>
</protein>
<dbReference type="KEGG" id="sasa:106604029"/>
<gene>
    <name evidence="3" type="primary">LOC106604029</name>
</gene>
<dbReference type="RefSeq" id="XP_014053835.2">
    <property type="nucleotide sequence ID" value="XM_014198360.2"/>
</dbReference>
<dbReference type="Proteomes" id="UP001652741">
    <property type="component" value="Chromosome ssa04"/>
</dbReference>
<evidence type="ECO:0000313" key="2">
    <source>
        <dbReference type="Proteomes" id="UP001652741"/>
    </source>
</evidence>